<dbReference type="PANTHER" id="PTHR47099:SF1">
    <property type="entry name" value="METHYLCOBAMIDE:COM METHYLTRANSFERASE MTBA"/>
    <property type="match status" value="1"/>
</dbReference>
<dbReference type="RefSeq" id="WP_144351223.1">
    <property type="nucleotide sequence ID" value="NZ_CP036259.1"/>
</dbReference>
<gene>
    <name evidence="2" type="primary">hemE_9</name>
    <name evidence="2" type="ORF">SPTER_31790</name>
</gene>
<dbReference type="EMBL" id="CP036259">
    <property type="protein sequence ID" value="QDR81767.1"/>
    <property type="molecule type" value="Genomic_DNA"/>
</dbReference>
<keyword evidence="2" id="KW-0456">Lyase</keyword>
<dbReference type="GO" id="GO:0006779">
    <property type="term" value="P:porphyrin-containing compound biosynthetic process"/>
    <property type="evidence" value="ECO:0007669"/>
    <property type="project" value="InterPro"/>
</dbReference>
<evidence type="ECO:0000313" key="2">
    <source>
        <dbReference type="EMBL" id="QDR81767.1"/>
    </source>
</evidence>
<dbReference type="EC" id="4.1.1.37" evidence="2"/>
<accession>A0A517DWP8</accession>
<keyword evidence="3" id="KW-1185">Reference proteome</keyword>
<dbReference type="InterPro" id="IPR052024">
    <property type="entry name" value="Methanogen_methyltrans"/>
</dbReference>
<dbReference type="Proteomes" id="UP000320776">
    <property type="component" value="Chromosome"/>
</dbReference>
<organism evidence="2 3">
    <name type="scientific">Sporomusa termitida</name>
    <dbReference type="NCBI Taxonomy" id="2377"/>
    <lineage>
        <taxon>Bacteria</taxon>
        <taxon>Bacillati</taxon>
        <taxon>Bacillota</taxon>
        <taxon>Negativicutes</taxon>
        <taxon>Selenomonadales</taxon>
        <taxon>Sporomusaceae</taxon>
        <taxon>Sporomusa</taxon>
    </lineage>
</organism>
<dbReference type="Pfam" id="PF01208">
    <property type="entry name" value="URO-D"/>
    <property type="match status" value="1"/>
</dbReference>
<evidence type="ECO:0000313" key="3">
    <source>
        <dbReference type="Proteomes" id="UP000320776"/>
    </source>
</evidence>
<proteinExistence type="predicted"/>
<dbReference type="InterPro" id="IPR000257">
    <property type="entry name" value="Uroporphyrinogen_deCOase"/>
</dbReference>
<dbReference type="Gene3D" id="3.20.20.210">
    <property type="match status" value="1"/>
</dbReference>
<protein>
    <submittedName>
        <fullName evidence="2">Uroporphyrinogen decarboxylase</fullName>
        <ecNumber evidence="2">4.1.1.37</ecNumber>
    </submittedName>
</protein>
<name>A0A517DWP8_9FIRM</name>
<dbReference type="KEGG" id="sted:SPTER_31790"/>
<dbReference type="GO" id="GO:0004853">
    <property type="term" value="F:uroporphyrinogen decarboxylase activity"/>
    <property type="evidence" value="ECO:0007669"/>
    <property type="project" value="UniProtKB-EC"/>
</dbReference>
<evidence type="ECO:0000259" key="1">
    <source>
        <dbReference type="Pfam" id="PF01208"/>
    </source>
</evidence>
<sequence>MGQDVMTAEERLVAAINLQPVDRVVCAPLIDQYAGQFAGITNKEFLWDWDKGIRAIDKLQEAYPIWDSNAFMQHTRCGQVGKVVGSMRCKYPGVELKDNAQYQMLEFEAMTRDEYALIKEKGFMEYRLTFLERAHQKSREEVLAGFQELAKYRQLELEATYRRGQSPTWGAFCPVLPFDCFSMMRSIEKFFKDMFQLRDQLAEPLRLANDAIVEAAEKNVAATGVNRVFIGGVRGAGQFISLKQFEKYVWPYLQVMVEKLAERNIIPILHFDADWTNNLEYFLDLPKGKFVLELDGATDIFKTHAILKGHCAIKGDVQAALFTVASPVEVEEYAKKLLTTFRNGEGLLYSSGCSLPMNAKHENVKAFFDAVEKYGRYN</sequence>
<feature type="domain" description="Uroporphyrinogen decarboxylase (URO-D)" evidence="1">
    <location>
        <begin position="177"/>
        <end position="374"/>
    </location>
</feature>
<dbReference type="SUPFAM" id="SSF51726">
    <property type="entry name" value="UROD/MetE-like"/>
    <property type="match status" value="1"/>
</dbReference>
<dbReference type="PANTHER" id="PTHR47099">
    <property type="entry name" value="METHYLCOBAMIDE:COM METHYLTRANSFERASE MTBA"/>
    <property type="match status" value="1"/>
</dbReference>
<dbReference type="InterPro" id="IPR038071">
    <property type="entry name" value="UROD/MetE-like_sf"/>
</dbReference>
<dbReference type="AlphaFoldDB" id="A0A517DWP8"/>
<reference evidence="2 3" key="1">
    <citation type="submission" date="2019-02" db="EMBL/GenBank/DDBJ databases">
        <title>Closed genome of Sporomusa termitida DSM 4440.</title>
        <authorList>
            <person name="Poehlein A."/>
            <person name="Daniel R."/>
        </authorList>
    </citation>
    <scope>NUCLEOTIDE SEQUENCE [LARGE SCALE GENOMIC DNA]</scope>
    <source>
        <strain evidence="2 3">DSM 4440</strain>
    </source>
</reference>
<dbReference type="OrthoDB" id="1914371at2"/>